<accession>A0A8S1S0W3</accession>
<evidence type="ECO:0000313" key="1">
    <source>
        <dbReference type="EMBL" id="CAD8133015.1"/>
    </source>
</evidence>
<gene>
    <name evidence="1" type="ORF">POCTA_138.1.T0040243</name>
</gene>
<protein>
    <submittedName>
        <fullName evidence="1">Uncharacterized protein</fullName>
    </submittedName>
</protein>
<organism evidence="1 2">
    <name type="scientific">Paramecium octaurelia</name>
    <dbReference type="NCBI Taxonomy" id="43137"/>
    <lineage>
        <taxon>Eukaryota</taxon>
        <taxon>Sar</taxon>
        <taxon>Alveolata</taxon>
        <taxon>Ciliophora</taxon>
        <taxon>Intramacronucleata</taxon>
        <taxon>Oligohymenophorea</taxon>
        <taxon>Peniculida</taxon>
        <taxon>Parameciidae</taxon>
        <taxon>Paramecium</taxon>
    </lineage>
</organism>
<evidence type="ECO:0000313" key="2">
    <source>
        <dbReference type="Proteomes" id="UP000683925"/>
    </source>
</evidence>
<name>A0A8S1S0W3_PAROT</name>
<dbReference type="AlphaFoldDB" id="A0A8S1S0W3"/>
<dbReference type="Proteomes" id="UP000683925">
    <property type="component" value="Unassembled WGS sequence"/>
</dbReference>
<sequence>MKLIFYQDIEEANIRSDKFYKKTLSQFMLPAKPLLGLKEGLSASNQNMEYQDQQQTEEYKLNIIIYQSLQHMKFQTFNSQIINLALQIVRSQSQKRFKMGIKHKLPKQRIQNQGQLRINFIDF</sequence>
<dbReference type="EMBL" id="CAJJDP010000003">
    <property type="protein sequence ID" value="CAD8133015.1"/>
    <property type="molecule type" value="Genomic_DNA"/>
</dbReference>
<comment type="caution">
    <text evidence="1">The sequence shown here is derived from an EMBL/GenBank/DDBJ whole genome shotgun (WGS) entry which is preliminary data.</text>
</comment>
<reference evidence="1" key="1">
    <citation type="submission" date="2021-01" db="EMBL/GenBank/DDBJ databases">
        <authorList>
            <consortium name="Genoscope - CEA"/>
            <person name="William W."/>
        </authorList>
    </citation>
    <scope>NUCLEOTIDE SEQUENCE</scope>
</reference>
<keyword evidence="2" id="KW-1185">Reference proteome</keyword>
<proteinExistence type="predicted"/>